<sequence length="385" mass="42487">MKLTSVLGAVFFACLAFTSCDKHGDDSPELSAEYLGDSNNGGSGDNQPGVITAGEWNDLNNWKFWESIISSEDFKDFPAYWSFFNTNRISVNITSDGTKPVINAVVQLKNNGTTLFTARTDNFGNAELWPNLLQSNNELDFSKLSIQVNNGAKIVTTVKPYSQEVNKIIMPETAVDNKIEISFVVDATGSMGDELEYLKTELLDVISRVKTANPKASVYTSSVFYRDAGDDYVTRVSGFTNDNRITTNFIAGQSAAGGGDTPEAVHSALDKALNELQWSTNARTRLLFLLLDAPPHYQPEIIQDLHRSIGKATEKGIKIIPIAASGIDKKTEFLMRFFSLTTNGTYVFITNHSGVGNEHLEPTVGQYEVEFLNNLMVRLINKYAQ</sequence>
<evidence type="ECO:0000313" key="5">
    <source>
        <dbReference type="EMBL" id="MBE8715170.1"/>
    </source>
</evidence>
<evidence type="ECO:0000256" key="2">
    <source>
        <dbReference type="ARBA" id="ARBA00022525"/>
    </source>
</evidence>
<dbReference type="InterPro" id="IPR052969">
    <property type="entry name" value="Thr-specific_kinase-like"/>
</dbReference>
<dbReference type="SMART" id="SM00327">
    <property type="entry name" value="VWA"/>
    <property type="match status" value="1"/>
</dbReference>
<dbReference type="AlphaFoldDB" id="A0A928YSE4"/>
<organism evidence="5 6">
    <name type="scientific">Sphingobacterium hungaricum</name>
    <dbReference type="NCBI Taxonomy" id="2082723"/>
    <lineage>
        <taxon>Bacteria</taxon>
        <taxon>Pseudomonadati</taxon>
        <taxon>Bacteroidota</taxon>
        <taxon>Sphingobacteriia</taxon>
        <taxon>Sphingobacteriales</taxon>
        <taxon>Sphingobacteriaceae</taxon>
        <taxon>Sphingobacterium</taxon>
    </lineage>
</organism>
<dbReference type="InterPro" id="IPR036465">
    <property type="entry name" value="vWFA_dom_sf"/>
</dbReference>
<comment type="caution">
    <text evidence="5">The sequence shown here is derived from an EMBL/GenBank/DDBJ whole genome shotgun (WGS) entry which is preliminary data.</text>
</comment>
<dbReference type="PROSITE" id="PS51257">
    <property type="entry name" value="PROKAR_LIPOPROTEIN"/>
    <property type="match status" value="1"/>
</dbReference>
<evidence type="ECO:0000259" key="4">
    <source>
        <dbReference type="PROSITE" id="PS50234"/>
    </source>
</evidence>
<keyword evidence="2" id="KW-0964">Secreted</keyword>
<dbReference type="PANTHER" id="PTHR47763">
    <property type="entry name" value="ALPHA-PROTEIN KINASE VWKA"/>
    <property type="match status" value="1"/>
</dbReference>
<dbReference type="Proteomes" id="UP000616201">
    <property type="component" value="Unassembled WGS sequence"/>
</dbReference>
<keyword evidence="3" id="KW-0732">Signal</keyword>
<dbReference type="Pfam" id="PF25106">
    <property type="entry name" value="VWA_4"/>
    <property type="match status" value="1"/>
</dbReference>
<comment type="subcellular location">
    <subcellularLocation>
        <location evidence="1">Secreted</location>
    </subcellularLocation>
</comment>
<gene>
    <name evidence="5" type="ORF">C4F49_15915</name>
</gene>
<name>A0A928YSE4_9SPHI</name>
<evidence type="ECO:0000256" key="1">
    <source>
        <dbReference type="ARBA" id="ARBA00004613"/>
    </source>
</evidence>
<keyword evidence="6" id="KW-1185">Reference proteome</keyword>
<dbReference type="PROSITE" id="PS50234">
    <property type="entry name" value="VWFA"/>
    <property type="match status" value="1"/>
</dbReference>
<evidence type="ECO:0000256" key="3">
    <source>
        <dbReference type="ARBA" id="ARBA00022729"/>
    </source>
</evidence>
<dbReference type="RefSeq" id="WP_196937020.1">
    <property type="nucleotide sequence ID" value="NZ_MU158698.1"/>
</dbReference>
<reference evidence="5" key="1">
    <citation type="submission" date="2018-02" db="EMBL/GenBank/DDBJ databases">
        <authorList>
            <person name="Vasarhelyi B.M."/>
            <person name="Deshmukh S."/>
            <person name="Balint B."/>
            <person name="Kukolya J."/>
        </authorList>
    </citation>
    <scope>NUCLEOTIDE SEQUENCE</scope>
    <source>
        <strain evidence="5">KB22</strain>
    </source>
</reference>
<protein>
    <recommendedName>
        <fullName evidence="4">VWFA domain-containing protein</fullName>
    </recommendedName>
</protein>
<dbReference type="CDD" id="cd00198">
    <property type="entry name" value="vWFA"/>
    <property type="match status" value="1"/>
</dbReference>
<dbReference type="EMBL" id="PRDK01000009">
    <property type="protein sequence ID" value="MBE8715170.1"/>
    <property type="molecule type" value="Genomic_DNA"/>
</dbReference>
<dbReference type="Gene3D" id="3.40.50.410">
    <property type="entry name" value="von Willebrand factor, type A domain"/>
    <property type="match status" value="1"/>
</dbReference>
<accession>A0A928YSE4</accession>
<feature type="domain" description="VWFA" evidence="4">
    <location>
        <begin position="180"/>
        <end position="375"/>
    </location>
</feature>
<dbReference type="InterPro" id="IPR056861">
    <property type="entry name" value="HMCN1-like_VWA"/>
</dbReference>
<proteinExistence type="predicted"/>
<dbReference type="SUPFAM" id="SSF53300">
    <property type="entry name" value="vWA-like"/>
    <property type="match status" value="1"/>
</dbReference>
<evidence type="ECO:0000313" key="6">
    <source>
        <dbReference type="Proteomes" id="UP000616201"/>
    </source>
</evidence>
<dbReference type="InterPro" id="IPR002035">
    <property type="entry name" value="VWF_A"/>
</dbReference>